<dbReference type="GO" id="GO:0008270">
    <property type="term" value="F:zinc ion binding"/>
    <property type="evidence" value="ECO:0007669"/>
    <property type="project" value="UniProtKB-KW"/>
</dbReference>
<reference evidence="4" key="1">
    <citation type="submission" date="2019-07" db="EMBL/GenBank/DDBJ databases">
        <title>De Novo Assembly of kiwifruit Actinidia rufa.</title>
        <authorList>
            <person name="Sugita-Konishi S."/>
            <person name="Sato K."/>
            <person name="Mori E."/>
            <person name="Abe Y."/>
            <person name="Kisaki G."/>
            <person name="Hamano K."/>
            <person name="Suezawa K."/>
            <person name="Otani M."/>
            <person name="Fukuda T."/>
            <person name="Manabe T."/>
            <person name="Gomi K."/>
            <person name="Tabuchi M."/>
            <person name="Akimitsu K."/>
            <person name="Kataoka I."/>
        </authorList>
    </citation>
    <scope>NUCLEOTIDE SEQUENCE [LARGE SCALE GENOMIC DNA]</scope>
    <source>
        <strain evidence="4">cv. Fuchu</strain>
    </source>
</reference>
<keyword evidence="1" id="KW-0862">Zinc</keyword>
<dbReference type="PANTHER" id="PTHR33977:SF4">
    <property type="entry name" value="SWIM-TYPE DOMAIN-CONTAINING PROTEIN"/>
    <property type="match status" value="1"/>
</dbReference>
<dbReference type="InterPro" id="IPR007527">
    <property type="entry name" value="Znf_SWIM"/>
</dbReference>
<accession>A0A7J0DY02</accession>
<evidence type="ECO:0000313" key="4">
    <source>
        <dbReference type="Proteomes" id="UP000585474"/>
    </source>
</evidence>
<gene>
    <name evidence="3" type="ORF">Acr_00g0093050</name>
</gene>
<dbReference type="PANTHER" id="PTHR33977">
    <property type="entry name" value="ZINC ION BINDING PROTEIN"/>
    <property type="match status" value="1"/>
</dbReference>
<protein>
    <submittedName>
        <fullName evidence="3">Zinc ion binding protein</fullName>
    </submittedName>
</protein>
<evidence type="ECO:0000259" key="2">
    <source>
        <dbReference type="PROSITE" id="PS50966"/>
    </source>
</evidence>
<feature type="domain" description="SWIM-type" evidence="2">
    <location>
        <begin position="512"/>
        <end position="546"/>
    </location>
</feature>
<name>A0A7J0DY02_9ERIC</name>
<dbReference type="Proteomes" id="UP000585474">
    <property type="component" value="Unassembled WGS sequence"/>
</dbReference>
<dbReference type="PROSITE" id="PS50966">
    <property type="entry name" value="ZF_SWIM"/>
    <property type="match status" value="1"/>
</dbReference>
<keyword evidence="4" id="KW-1185">Reference proteome</keyword>
<dbReference type="Pfam" id="PF04434">
    <property type="entry name" value="SWIM"/>
    <property type="match status" value="1"/>
</dbReference>
<keyword evidence="1" id="KW-0479">Metal-binding</keyword>
<evidence type="ECO:0000256" key="1">
    <source>
        <dbReference type="PROSITE-ProRule" id="PRU00325"/>
    </source>
</evidence>
<dbReference type="EMBL" id="BJWL01000442">
    <property type="protein sequence ID" value="GFS44939.1"/>
    <property type="molecule type" value="Genomic_DNA"/>
</dbReference>
<dbReference type="OrthoDB" id="1886636at2759"/>
<organism evidence="3 4">
    <name type="scientific">Actinidia rufa</name>
    <dbReference type="NCBI Taxonomy" id="165716"/>
    <lineage>
        <taxon>Eukaryota</taxon>
        <taxon>Viridiplantae</taxon>
        <taxon>Streptophyta</taxon>
        <taxon>Embryophyta</taxon>
        <taxon>Tracheophyta</taxon>
        <taxon>Spermatophyta</taxon>
        <taxon>Magnoliopsida</taxon>
        <taxon>eudicotyledons</taxon>
        <taxon>Gunneridae</taxon>
        <taxon>Pentapetalae</taxon>
        <taxon>asterids</taxon>
        <taxon>Ericales</taxon>
        <taxon>Actinidiaceae</taxon>
        <taxon>Actinidia</taxon>
    </lineage>
</organism>
<comment type="caution">
    <text evidence="3">The sequence shown here is derived from an EMBL/GenBank/DDBJ whole genome shotgun (WGS) entry which is preliminary data.</text>
</comment>
<dbReference type="AlphaFoldDB" id="A0A7J0DY02"/>
<keyword evidence="1" id="KW-0863">Zinc-finger</keyword>
<proteinExistence type="predicted"/>
<evidence type="ECO:0000313" key="3">
    <source>
        <dbReference type="EMBL" id="GFS44939.1"/>
    </source>
</evidence>
<sequence>MPRMEDILNLPVQDPPFAEFSADHLNWVKVEGGRQGGDDIALIPYARVDDFVKGESANAECPASFRVESRRKRPEGSVSKPRVDGYLEYTLYWCSYGPEDYRESESCMGDGVNIKPPSGKGSRPGRRHMMRGCLCHFTGLHAMGYWTMMPWEQELCMLLEFRKSLRQRVMSMLYVGISLDNIMQHHMEEVQRHGGPHNRDDFLTRNDVRNMERLIRNSSHELDGNDERSVRMWVQRHQKHVFFFQEKCGSEPFILGIQTDWQVQQMLRFGHNGSVASHSAFGSKKLKYPLCSLLVFDSSRNAIPVAWVITSCDVGQDIHKWMLSLTERIRAKDPRWRPNAFLVDDPSFDTSIIREAFQSRVLLCLWHIRRSWVKALLKKCCNFDTSNVNMSACLAELWVNSIRTLPVASLEPYSAIEAYHLRLKTKVLNELHASCWQRVDWLIQTLTTEFHSSYWLDQHIEETGYFENLRDVSFSTNCWYQAMRIPDVDVLLDEENLQLAKVISQTDRTVAYTIWNPGSECSLCDCPWSRLGNLCKHIVKVAILCKNRQVARPLLAAQVYRQALLNLLQNPPDDPLVLDHAVLHATRLQQDIKGLEDLSNSGLLQPLPPDANSQTLVSVNPADHVPLLRSTRWPFPEALCCLACRFGYSIERLARGDILHPRHPNDKGMRKACLYKIVNVQDNDVAKCLRLMTSCYVVFIIQSEELMAAVAVDRFEALDFEPNNINVDQKHRHDIPRHQVQQVDLRVMYTPIYFLLHLLRSISHYQSSVVFLSYFW</sequence>